<comment type="caution">
    <text evidence="2">The sequence shown here is derived from an EMBL/GenBank/DDBJ whole genome shotgun (WGS) entry which is preliminary data.</text>
</comment>
<evidence type="ECO:0000256" key="1">
    <source>
        <dbReference type="SAM" id="MobiDB-lite"/>
    </source>
</evidence>
<organism evidence="2 3">
    <name type="scientific">Haemaphysalis longicornis</name>
    <name type="common">Bush tick</name>
    <dbReference type="NCBI Taxonomy" id="44386"/>
    <lineage>
        <taxon>Eukaryota</taxon>
        <taxon>Metazoa</taxon>
        <taxon>Ecdysozoa</taxon>
        <taxon>Arthropoda</taxon>
        <taxon>Chelicerata</taxon>
        <taxon>Arachnida</taxon>
        <taxon>Acari</taxon>
        <taxon>Parasitiformes</taxon>
        <taxon>Ixodida</taxon>
        <taxon>Ixodoidea</taxon>
        <taxon>Ixodidae</taxon>
        <taxon>Haemaphysalinae</taxon>
        <taxon>Haemaphysalis</taxon>
    </lineage>
</organism>
<proteinExistence type="predicted"/>
<accession>A0A9J6FDE5</accession>
<name>A0A9J6FDE5_HAELO</name>
<dbReference type="AlphaFoldDB" id="A0A9J6FDE5"/>
<protein>
    <submittedName>
        <fullName evidence="2">Uncharacterized protein</fullName>
    </submittedName>
</protein>
<gene>
    <name evidence="2" type="ORF">HPB48_004804</name>
</gene>
<sequence>MAFAVQNAHAGLRDGGVYGVAPRTTEEREDGAGSGCPDFSKESPRLNWSPWRQAPARREMGAVGGDVCKRMLVLGSGTAAEGSGCRANATEGLGVPPIAPSAYKRAPAPSLPVHLVKKWPYYSAILRFCRGKRISVTKATPPAASI</sequence>
<evidence type="ECO:0000313" key="2">
    <source>
        <dbReference type="EMBL" id="KAH9360672.1"/>
    </source>
</evidence>
<dbReference type="EMBL" id="JABSTR010000001">
    <property type="protein sequence ID" value="KAH9360672.1"/>
    <property type="molecule type" value="Genomic_DNA"/>
</dbReference>
<feature type="region of interest" description="Disordered" evidence="1">
    <location>
        <begin position="14"/>
        <end position="50"/>
    </location>
</feature>
<dbReference type="Proteomes" id="UP000821853">
    <property type="component" value="Chromosome 1"/>
</dbReference>
<dbReference type="VEuPathDB" id="VectorBase:HLOH_060291"/>
<evidence type="ECO:0000313" key="3">
    <source>
        <dbReference type="Proteomes" id="UP000821853"/>
    </source>
</evidence>
<reference evidence="2 3" key="1">
    <citation type="journal article" date="2020" name="Cell">
        <title>Large-Scale Comparative Analyses of Tick Genomes Elucidate Their Genetic Diversity and Vector Capacities.</title>
        <authorList>
            <consortium name="Tick Genome and Microbiome Consortium (TIGMIC)"/>
            <person name="Jia N."/>
            <person name="Wang J."/>
            <person name="Shi W."/>
            <person name="Du L."/>
            <person name="Sun Y."/>
            <person name="Zhan W."/>
            <person name="Jiang J.F."/>
            <person name="Wang Q."/>
            <person name="Zhang B."/>
            <person name="Ji P."/>
            <person name="Bell-Sakyi L."/>
            <person name="Cui X.M."/>
            <person name="Yuan T.T."/>
            <person name="Jiang B.G."/>
            <person name="Yang W.F."/>
            <person name="Lam T.T."/>
            <person name="Chang Q.C."/>
            <person name="Ding S.J."/>
            <person name="Wang X.J."/>
            <person name="Zhu J.G."/>
            <person name="Ruan X.D."/>
            <person name="Zhao L."/>
            <person name="Wei J.T."/>
            <person name="Ye R.Z."/>
            <person name="Que T.C."/>
            <person name="Du C.H."/>
            <person name="Zhou Y.H."/>
            <person name="Cheng J.X."/>
            <person name="Dai P.F."/>
            <person name="Guo W.B."/>
            <person name="Han X.H."/>
            <person name="Huang E.J."/>
            <person name="Li L.F."/>
            <person name="Wei W."/>
            <person name="Gao Y.C."/>
            <person name="Liu J.Z."/>
            <person name="Shao H.Z."/>
            <person name="Wang X."/>
            <person name="Wang C.C."/>
            <person name="Yang T.C."/>
            <person name="Huo Q.B."/>
            <person name="Li W."/>
            <person name="Chen H.Y."/>
            <person name="Chen S.E."/>
            <person name="Zhou L.G."/>
            <person name="Ni X.B."/>
            <person name="Tian J.H."/>
            <person name="Sheng Y."/>
            <person name="Liu T."/>
            <person name="Pan Y.S."/>
            <person name="Xia L.Y."/>
            <person name="Li J."/>
            <person name="Zhao F."/>
            <person name="Cao W.C."/>
        </authorList>
    </citation>
    <scope>NUCLEOTIDE SEQUENCE [LARGE SCALE GENOMIC DNA]</scope>
    <source>
        <strain evidence="2">HaeL-2018</strain>
    </source>
</reference>
<keyword evidence="3" id="KW-1185">Reference proteome</keyword>